<accession>A0A0S7XJF3</accession>
<evidence type="ECO:0000313" key="3">
    <source>
        <dbReference type="EMBL" id="KPJ62610.1"/>
    </source>
</evidence>
<dbReference type="Pfam" id="PF05016">
    <property type="entry name" value="ParE_toxin"/>
    <property type="match status" value="1"/>
</dbReference>
<protein>
    <recommendedName>
        <fullName evidence="5">Addiction module antitoxin</fullName>
    </recommendedName>
</protein>
<sequence>MYRVEISPAADRDLEKLKSRIRMQDFEQLRNAVRSLAEEPRPRGVRKIRGTKKAYRIRVGNYRVVYDVYDSDNLVLILQIARRSETTYRQ</sequence>
<keyword evidence="2" id="KW-1277">Toxin-antitoxin system</keyword>
<dbReference type="Proteomes" id="UP000051861">
    <property type="component" value="Unassembled WGS sequence"/>
</dbReference>
<evidence type="ECO:0000313" key="4">
    <source>
        <dbReference type="Proteomes" id="UP000051861"/>
    </source>
</evidence>
<comment type="caution">
    <text evidence="3">The sequence shown here is derived from an EMBL/GenBank/DDBJ whole genome shotgun (WGS) entry which is preliminary data.</text>
</comment>
<evidence type="ECO:0008006" key="5">
    <source>
        <dbReference type="Google" id="ProtNLM"/>
    </source>
</evidence>
<dbReference type="AlphaFoldDB" id="A0A0S7XJF3"/>
<dbReference type="PANTHER" id="PTHR35601:SF1">
    <property type="entry name" value="TOXIN RELE"/>
    <property type="match status" value="1"/>
</dbReference>
<proteinExistence type="inferred from homology"/>
<dbReference type="PANTHER" id="PTHR35601">
    <property type="entry name" value="TOXIN RELE"/>
    <property type="match status" value="1"/>
</dbReference>
<reference evidence="3 4" key="1">
    <citation type="journal article" date="2015" name="Microbiome">
        <title>Genomic resolution of linkages in carbon, nitrogen, and sulfur cycling among widespread estuary sediment bacteria.</title>
        <authorList>
            <person name="Baker B.J."/>
            <person name="Lazar C.S."/>
            <person name="Teske A.P."/>
            <person name="Dick G.J."/>
        </authorList>
    </citation>
    <scope>NUCLEOTIDE SEQUENCE [LARGE SCALE GENOMIC DNA]</scope>
    <source>
        <strain evidence="3">DG_54_3</strain>
    </source>
</reference>
<organism evidence="3 4">
    <name type="scientific">candidate division WOR-1 bacterium DG_54_3</name>
    <dbReference type="NCBI Taxonomy" id="1703775"/>
    <lineage>
        <taxon>Bacteria</taxon>
        <taxon>Bacillati</taxon>
        <taxon>Saganbacteria</taxon>
    </lineage>
</organism>
<evidence type="ECO:0000256" key="2">
    <source>
        <dbReference type="ARBA" id="ARBA00022649"/>
    </source>
</evidence>
<dbReference type="InterPro" id="IPR007712">
    <property type="entry name" value="RelE/ParE_toxin"/>
</dbReference>
<name>A0A0S7XJF3_UNCSA</name>
<evidence type="ECO:0000256" key="1">
    <source>
        <dbReference type="ARBA" id="ARBA00006226"/>
    </source>
</evidence>
<dbReference type="EMBL" id="LIZX01000263">
    <property type="protein sequence ID" value="KPJ62610.1"/>
    <property type="molecule type" value="Genomic_DNA"/>
</dbReference>
<dbReference type="PATRIC" id="fig|1703775.3.peg.3084"/>
<gene>
    <name evidence="3" type="ORF">AMJ44_15435</name>
</gene>
<dbReference type="InterPro" id="IPR035093">
    <property type="entry name" value="RelE/ParE_toxin_dom_sf"/>
</dbReference>
<comment type="similarity">
    <text evidence="1">Belongs to the RelE toxin family.</text>
</comment>
<dbReference type="Gene3D" id="3.30.2310.20">
    <property type="entry name" value="RelE-like"/>
    <property type="match status" value="1"/>
</dbReference>
<dbReference type="SUPFAM" id="SSF143011">
    <property type="entry name" value="RelE-like"/>
    <property type="match status" value="1"/>
</dbReference>